<keyword evidence="10" id="KW-0411">Iron-sulfur</keyword>
<dbReference type="InterPro" id="IPR017900">
    <property type="entry name" value="4Fe4S_Fe_S_CS"/>
</dbReference>
<dbReference type="EMBL" id="QJUL01000009">
    <property type="protein sequence ID" value="TBU94720.1"/>
    <property type="molecule type" value="Genomic_DNA"/>
</dbReference>
<feature type="compositionally biased region" description="Basic and acidic residues" evidence="13">
    <location>
        <begin position="307"/>
        <end position="321"/>
    </location>
</feature>
<reference evidence="16 17" key="1">
    <citation type="submission" date="2018-06" db="EMBL/GenBank/DDBJ databases">
        <title>Three novel Pseudomonas species isolated from symptomatic oak.</title>
        <authorList>
            <person name="Bueno-Gonzalez V."/>
            <person name="Brady C."/>
        </authorList>
    </citation>
    <scope>NUCLEOTIDE SEQUENCE [LARGE SCALE GENOMIC DNA]</scope>
    <source>
        <strain evidence="16 17">P6B</strain>
    </source>
</reference>
<dbReference type="GO" id="GO:0009055">
    <property type="term" value="F:electron transfer activity"/>
    <property type="evidence" value="ECO:0007669"/>
    <property type="project" value="InterPro"/>
</dbReference>
<gene>
    <name evidence="16" type="ORF">DNK44_08485</name>
</gene>
<evidence type="ECO:0000256" key="3">
    <source>
        <dbReference type="ARBA" id="ARBA00022485"/>
    </source>
</evidence>
<keyword evidence="1" id="KW-0813">Transport</keyword>
<evidence type="ECO:0000256" key="7">
    <source>
        <dbReference type="ARBA" id="ARBA00022967"/>
    </source>
</evidence>
<dbReference type="GO" id="GO:0046872">
    <property type="term" value="F:metal ion binding"/>
    <property type="evidence" value="ECO:0007669"/>
    <property type="project" value="UniProtKB-KW"/>
</dbReference>
<evidence type="ECO:0000313" key="17">
    <source>
        <dbReference type="Proteomes" id="UP000293172"/>
    </source>
</evidence>
<dbReference type="PROSITE" id="PS00198">
    <property type="entry name" value="4FE4S_FER_1"/>
    <property type="match status" value="2"/>
</dbReference>
<dbReference type="RefSeq" id="WP_131197791.1">
    <property type="nucleotide sequence ID" value="NZ_QJUL01000009.1"/>
</dbReference>
<evidence type="ECO:0000256" key="10">
    <source>
        <dbReference type="ARBA" id="ARBA00023014"/>
    </source>
</evidence>
<feature type="region of interest" description="Disordered" evidence="13">
    <location>
        <begin position="167"/>
        <end position="188"/>
    </location>
</feature>
<evidence type="ECO:0000259" key="15">
    <source>
        <dbReference type="PROSITE" id="PS51656"/>
    </source>
</evidence>
<keyword evidence="2" id="KW-1003">Cell membrane</keyword>
<keyword evidence="9" id="KW-0408">Iron</keyword>
<feature type="domain" description="4Fe-4S ferredoxin-type" evidence="14">
    <location>
        <begin position="104"/>
        <end position="132"/>
    </location>
</feature>
<accession>A0A4Q9R451</accession>
<keyword evidence="3" id="KW-0004">4Fe-4S</keyword>
<dbReference type="AlphaFoldDB" id="A0A4Q9R451"/>
<dbReference type="PROSITE" id="PS51656">
    <property type="entry name" value="4FE4S"/>
    <property type="match status" value="1"/>
</dbReference>
<protein>
    <submittedName>
        <fullName evidence="16">Electron transporter RnfB</fullName>
    </submittedName>
</protein>
<keyword evidence="5" id="KW-0479">Metal-binding</keyword>
<dbReference type="PANTHER" id="PTHR42859:SF3">
    <property type="entry name" value="ION-TRANSLOCATING OXIDOREDUCTASE COMPLEX SUBUNIT B"/>
    <property type="match status" value="1"/>
</dbReference>
<sequence length="379" mass="40482">MSNALRIQAIDALLPQTQCGKCGHPGCLPYAEGIAAGEAINKCPPGGSATIHALARLLQVPELPLELPAVPAQIAVIREAECIGCTKCIQACPVDAIVGAAKQMHTVINDECSGCELCIAPCPVDCIDLIVLAGAQAEEQRQRADQFRERHQARQARLAREDARRRAVRAARGSVSQNAPPATLAPQPLSSDNAALVKRLKIDAAMSRAQLHKALKAFGDTPNAQQQRQLDALQLAADEAQRALAALQPVALPAAAPSAGEMALKQAKITVAGRRAELQAAERRGLEEAALAPLRAAYGEAQQALQHAEEHCGKPPPDRVRVNKAPVDTQLRALKTELAYARAELSKLQRRETTDASTLDKARQRLADAEQRLHDYPGA</sequence>
<evidence type="ECO:0000256" key="12">
    <source>
        <dbReference type="SAM" id="Coils"/>
    </source>
</evidence>
<dbReference type="NCBIfam" id="TIGR01944">
    <property type="entry name" value="rnfB"/>
    <property type="match status" value="1"/>
</dbReference>
<keyword evidence="8" id="KW-0249">Electron transport</keyword>
<feature type="domain" description="4Fe-4S ferredoxin-type" evidence="14">
    <location>
        <begin position="73"/>
        <end position="102"/>
    </location>
</feature>
<evidence type="ECO:0000256" key="1">
    <source>
        <dbReference type="ARBA" id="ARBA00022448"/>
    </source>
</evidence>
<dbReference type="Gene3D" id="1.10.15.40">
    <property type="entry name" value="Electron transport complex subunit B, putative Fe-S cluster"/>
    <property type="match status" value="1"/>
</dbReference>
<evidence type="ECO:0000256" key="4">
    <source>
        <dbReference type="ARBA" id="ARBA00022519"/>
    </source>
</evidence>
<evidence type="ECO:0000256" key="6">
    <source>
        <dbReference type="ARBA" id="ARBA00022737"/>
    </source>
</evidence>
<keyword evidence="7" id="KW-1278">Translocase</keyword>
<keyword evidence="4" id="KW-0997">Cell inner membrane</keyword>
<name>A0A4Q9R451_9GAMM</name>
<dbReference type="InterPro" id="IPR010207">
    <property type="entry name" value="Elect_transpt_cplx_RnfB/RsxB"/>
</dbReference>
<dbReference type="PANTHER" id="PTHR42859">
    <property type="entry name" value="OXIDOREDUCTASE"/>
    <property type="match status" value="1"/>
</dbReference>
<dbReference type="InterPro" id="IPR007202">
    <property type="entry name" value="4Fe-4S_dom"/>
</dbReference>
<dbReference type="InterPro" id="IPR017896">
    <property type="entry name" value="4Fe4S_Fe-S-bd"/>
</dbReference>
<keyword evidence="12" id="KW-0175">Coiled coil</keyword>
<feature type="domain" description="4Fe-4S" evidence="15">
    <location>
        <begin position="1"/>
        <end position="60"/>
    </location>
</feature>
<dbReference type="SUPFAM" id="SSF54862">
    <property type="entry name" value="4Fe-4S ferredoxins"/>
    <property type="match status" value="1"/>
</dbReference>
<dbReference type="OrthoDB" id="9789936at2"/>
<evidence type="ECO:0000256" key="13">
    <source>
        <dbReference type="SAM" id="MobiDB-lite"/>
    </source>
</evidence>
<dbReference type="Pfam" id="PF14697">
    <property type="entry name" value="Fer4_21"/>
    <property type="match status" value="1"/>
</dbReference>
<dbReference type="GO" id="GO:0051539">
    <property type="term" value="F:4 iron, 4 sulfur cluster binding"/>
    <property type="evidence" value="ECO:0007669"/>
    <property type="project" value="UniProtKB-KW"/>
</dbReference>
<keyword evidence="11" id="KW-0472">Membrane</keyword>
<evidence type="ECO:0000313" key="16">
    <source>
        <dbReference type="EMBL" id="TBU94720.1"/>
    </source>
</evidence>
<comment type="caution">
    <text evidence="16">The sequence shown here is derived from an EMBL/GenBank/DDBJ whole genome shotgun (WGS) entry which is preliminary data.</text>
</comment>
<evidence type="ECO:0000256" key="2">
    <source>
        <dbReference type="ARBA" id="ARBA00022475"/>
    </source>
</evidence>
<evidence type="ECO:0000256" key="5">
    <source>
        <dbReference type="ARBA" id="ARBA00022723"/>
    </source>
</evidence>
<organism evidence="16 17">
    <name type="scientific">Phytopseudomonas dryadis</name>
    <dbReference type="NCBI Taxonomy" id="2487520"/>
    <lineage>
        <taxon>Bacteria</taxon>
        <taxon>Pseudomonadati</taxon>
        <taxon>Pseudomonadota</taxon>
        <taxon>Gammaproteobacteria</taxon>
        <taxon>Pseudomonadales</taxon>
        <taxon>Pseudomonadaceae</taxon>
        <taxon>Phytopseudomonas</taxon>
    </lineage>
</organism>
<feature type="region of interest" description="Disordered" evidence="13">
    <location>
        <begin position="302"/>
        <end position="322"/>
    </location>
</feature>
<dbReference type="Pfam" id="PF04060">
    <property type="entry name" value="FeS"/>
    <property type="match status" value="1"/>
</dbReference>
<proteinExistence type="predicted"/>
<dbReference type="InterPro" id="IPR050294">
    <property type="entry name" value="RnfB_subfamily"/>
</dbReference>
<evidence type="ECO:0000256" key="11">
    <source>
        <dbReference type="ARBA" id="ARBA00023136"/>
    </source>
</evidence>
<feature type="region of interest" description="Disordered" evidence="13">
    <location>
        <begin position="347"/>
        <end position="379"/>
    </location>
</feature>
<evidence type="ECO:0000256" key="9">
    <source>
        <dbReference type="ARBA" id="ARBA00023004"/>
    </source>
</evidence>
<dbReference type="Proteomes" id="UP000293172">
    <property type="component" value="Unassembled WGS sequence"/>
</dbReference>
<evidence type="ECO:0000256" key="8">
    <source>
        <dbReference type="ARBA" id="ARBA00022982"/>
    </source>
</evidence>
<feature type="coiled-coil region" evidence="12">
    <location>
        <begin position="223"/>
        <end position="284"/>
    </location>
</feature>
<evidence type="ECO:0000259" key="14">
    <source>
        <dbReference type="PROSITE" id="PS51379"/>
    </source>
</evidence>
<dbReference type="PROSITE" id="PS51379">
    <property type="entry name" value="4FE4S_FER_2"/>
    <property type="match status" value="2"/>
</dbReference>
<dbReference type="Gene3D" id="3.30.70.20">
    <property type="match status" value="1"/>
</dbReference>
<keyword evidence="6" id="KW-0677">Repeat</keyword>